<dbReference type="AlphaFoldDB" id="A0A397VID1"/>
<reference evidence="2 3" key="1">
    <citation type="submission" date="2018-06" db="EMBL/GenBank/DDBJ databases">
        <title>Comparative genomics reveals the genomic features of Rhizophagus irregularis, R. cerebriforme, R. diaphanum and Gigaspora rosea, and their symbiotic lifestyle signature.</title>
        <authorList>
            <person name="Morin E."/>
            <person name="San Clemente H."/>
            <person name="Chen E.C.H."/>
            <person name="De La Providencia I."/>
            <person name="Hainaut M."/>
            <person name="Kuo A."/>
            <person name="Kohler A."/>
            <person name="Murat C."/>
            <person name="Tang N."/>
            <person name="Roy S."/>
            <person name="Loubradou J."/>
            <person name="Henrissat B."/>
            <person name="Grigoriev I.V."/>
            <person name="Corradi N."/>
            <person name="Roux C."/>
            <person name="Martin F.M."/>
        </authorList>
    </citation>
    <scope>NUCLEOTIDE SEQUENCE [LARGE SCALE GENOMIC DNA]</scope>
    <source>
        <strain evidence="2 3">DAOM 194757</strain>
    </source>
</reference>
<accession>A0A397VID1</accession>
<proteinExistence type="predicted"/>
<organism evidence="2 3">
    <name type="scientific">Gigaspora rosea</name>
    <dbReference type="NCBI Taxonomy" id="44941"/>
    <lineage>
        <taxon>Eukaryota</taxon>
        <taxon>Fungi</taxon>
        <taxon>Fungi incertae sedis</taxon>
        <taxon>Mucoromycota</taxon>
        <taxon>Glomeromycotina</taxon>
        <taxon>Glomeromycetes</taxon>
        <taxon>Diversisporales</taxon>
        <taxon>Gigasporaceae</taxon>
        <taxon>Gigaspora</taxon>
    </lineage>
</organism>
<dbReference type="PROSITE" id="PS51886">
    <property type="entry name" value="TLDC"/>
    <property type="match status" value="1"/>
</dbReference>
<dbReference type="InterPro" id="IPR006571">
    <property type="entry name" value="TLDc_dom"/>
</dbReference>
<feature type="domain" description="TLDc" evidence="1">
    <location>
        <begin position="1"/>
        <end position="167"/>
    </location>
</feature>
<sequence length="169" mass="18986">MNKKNNVTEIKLPHVSAETFNILIKSSRDGFTGEVFYRLCDNIPGTVIILKVSGTDEILGGYNPLIWKCGIEGVQAETADSFIFSLKNGNMNQSILSRVKNASNAICCFSNNFSNGPYGPWFGANSLGSYGDINKWRHFADDEEDYDKIRSIDEEFSIDEYEVFQICKI</sequence>
<dbReference type="Pfam" id="PF07534">
    <property type="entry name" value="TLD"/>
    <property type="match status" value="1"/>
</dbReference>
<dbReference type="OrthoDB" id="2439862at2759"/>
<gene>
    <name evidence="2" type="ORF">C2G38_2034681</name>
</gene>
<evidence type="ECO:0000313" key="2">
    <source>
        <dbReference type="EMBL" id="RIB21097.1"/>
    </source>
</evidence>
<dbReference type="Proteomes" id="UP000266673">
    <property type="component" value="Unassembled WGS sequence"/>
</dbReference>
<dbReference type="EMBL" id="QKWP01000380">
    <property type="protein sequence ID" value="RIB21097.1"/>
    <property type="molecule type" value="Genomic_DNA"/>
</dbReference>
<keyword evidence="3" id="KW-1185">Reference proteome</keyword>
<protein>
    <recommendedName>
        <fullName evidence="1">TLDc domain-containing protein</fullName>
    </recommendedName>
</protein>
<name>A0A397VID1_9GLOM</name>
<comment type="caution">
    <text evidence="2">The sequence shown here is derived from an EMBL/GenBank/DDBJ whole genome shotgun (WGS) entry which is preliminary data.</text>
</comment>
<evidence type="ECO:0000313" key="3">
    <source>
        <dbReference type="Proteomes" id="UP000266673"/>
    </source>
</evidence>
<evidence type="ECO:0000259" key="1">
    <source>
        <dbReference type="PROSITE" id="PS51886"/>
    </source>
</evidence>